<dbReference type="OMA" id="TSIMNQC"/>
<dbReference type="EMBL" id="CM007893">
    <property type="protein sequence ID" value="OTG28402.1"/>
    <property type="molecule type" value="Genomic_DNA"/>
</dbReference>
<dbReference type="STRING" id="4232.A0A251V099"/>
<dbReference type="GO" id="GO:0006511">
    <property type="term" value="P:ubiquitin-dependent protein catabolic process"/>
    <property type="evidence" value="ECO:0000318"/>
    <property type="project" value="GO_Central"/>
</dbReference>
<dbReference type="GO" id="GO:0005634">
    <property type="term" value="C:nucleus"/>
    <property type="evidence" value="ECO:0000318"/>
    <property type="project" value="GO_Central"/>
</dbReference>
<dbReference type="Pfam" id="PF00097">
    <property type="entry name" value="zf-C3HC4"/>
    <property type="match status" value="1"/>
</dbReference>
<gene>
    <name evidence="7" type="ORF">HannXRQ_Chr04g0110871</name>
    <name evidence="6" type="ORF">HanXRQr2_Chr04g0168761</name>
</gene>
<evidence type="ECO:0000259" key="5">
    <source>
        <dbReference type="PROSITE" id="PS50089"/>
    </source>
</evidence>
<dbReference type="PROSITE" id="PS00518">
    <property type="entry name" value="ZF_RING_1"/>
    <property type="match status" value="2"/>
</dbReference>
<dbReference type="SUPFAM" id="SSF57850">
    <property type="entry name" value="RING/U-box"/>
    <property type="match status" value="2"/>
</dbReference>
<keyword evidence="1" id="KW-0479">Metal-binding</keyword>
<reference evidence="7" key="2">
    <citation type="submission" date="2017-02" db="EMBL/GenBank/DDBJ databases">
        <title>Sunflower complete genome.</title>
        <authorList>
            <person name="Langlade N."/>
            <person name="Munos S."/>
        </authorList>
    </citation>
    <scope>NUCLEOTIDE SEQUENCE [LARGE SCALE GENOMIC DNA]</scope>
    <source>
        <tissue evidence="7">Leaves</tissue>
    </source>
</reference>
<evidence type="ECO:0000313" key="6">
    <source>
        <dbReference type="EMBL" id="KAF5810389.1"/>
    </source>
</evidence>
<dbReference type="Gramene" id="mRNA:HanXRQr2_Chr04g0168761">
    <property type="protein sequence ID" value="mRNA:HanXRQr2_Chr04g0168761"/>
    <property type="gene ID" value="HanXRQr2_Chr04g0168761"/>
</dbReference>
<dbReference type="InterPro" id="IPR001841">
    <property type="entry name" value="Znf_RING"/>
</dbReference>
<keyword evidence="8" id="KW-1185">Reference proteome</keyword>
<feature type="domain" description="RING-type" evidence="5">
    <location>
        <begin position="99"/>
        <end position="138"/>
    </location>
</feature>
<feature type="domain" description="RING-type" evidence="5">
    <location>
        <begin position="33"/>
        <end position="72"/>
    </location>
</feature>
<dbReference type="PANTHER" id="PTHR47094:SF1">
    <property type="entry name" value="RING-TYPE E3 UBIQUITIN TRANSFERASE"/>
    <property type="match status" value="1"/>
</dbReference>
<dbReference type="InterPro" id="IPR049627">
    <property type="entry name" value="SLX8"/>
</dbReference>
<keyword evidence="3" id="KW-0862">Zinc</keyword>
<proteinExistence type="predicted"/>
<sequence length="155" mass="17434">MNISIKTDLFLQLQPNPVAPPSPAPPRLPTYECPICTEPLVEQATATSCGHLFCEDCITAAIHLQTKCPICRRKVTSRQINRIYFPLEASSSMPPTFECPICMGPLVEQMATRCGHIFCEGCIRDVVGFHAEQCPICRRKVIHRELNRIYFPTCN</sequence>
<reference evidence="6" key="3">
    <citation type="submission" date="2020-06" db="EMBL/GenBank/DDBJ databases">
        <title>Helianthus annuus Genome sequencing and assembly Release 2.</title>
        <authorList>
            <person name="Gouzy J."/>
            <person name="Langlade N."/>
            <person name="Munos S."/>
        </authorList>
    </citation>
    <scope>NUCLEOTIDE SEQUENCE</scope>
    <source>
        <tissue evidence="6">Leaves</tissue>
    </source>
</reference>
<organism evidence="7 8">
    <name type="scientific">Helianthus annuus</name>
    <name type="common">Common sunflower</name>
    <dbReference type="NCBI Taxonomy" id="4232"/>
    <lineage>
        <taxon>Eukaryota</taxon>
        <taxon>Viridiplantae</taxon>
        <taxon>Streptophyta</taxon>
        <taxon>Embryophyta</taxon>
        <taxon>Tracheophyta</taxon>
        <taxon>Spermatophyta</taxon>
        <taxon>Magnoliopsida</taxon>
        <taxon>eudicotyledons</taxon>
        <taxon>Gunneridae</taxon>
        <taxon>Pentapetalae</taxon>
        <taxon>asterids</taxon>
        <taxon>campanulids</taxon>
        <taxon>Asterales</taxon>
        <taxon>Asteraceae</taxon>
        <taxon>Asteroideae</taxon>
        <taxon>Heliantheae alliance</taxon>
        <taxon>Heliantheae</taxon>
        <taxon>Helianthus</taxon>
    </lineage>
</organism>
<evidence type="ECO:0000256" key="2">
    <source>
        <dbReference type="ARBA" id="ARBA00022771"/>
    </source>
</evidence>
<name>A0A251V099_HELAN</name>
<dbReference type="InterPro" id="IPR017907">
    <property type="entry name" value="Znf_RING_CS"/>
</dbReference>
<reference evidence="6 8" key="1">
    <citation type="journal article" date="2017" name="Nature">
        <title>The sunflower genome provides insights into oil metabolism, flowering and Asterid evolution.</title>
        <authorList>
            <person name="Badouin H."/>
            <person name="Gouzy J."/>
            <person name="Grassa C.J."/>
            <person name="Murat F."/>
            <person name="Staton S.E."/>
            <person name="Cottret L."/>
            <person name="Lelandais-Briere C."/>
            <person name="Owens G.L."/>
            <person name="Carrere S."/>
            <person name="Mayjonade B."/>
            <person name="Legrand L."/>
            <person name="Gill N."/>
            <person name="Kane N.C."/>
            <person name="Bowers J.E."/>
            <person name="Hubner S."/>
            <person name="Bellec A."/>
            <person name="Berard A."/>
            <person name="Berges H."/>
            <person name="Blanchet N."/>
            <person name="Boniface M.C."/>
            <person name="Brunel D."/>
            <person name="Catrice O."/>
            <person name="Chaidir N."/>
            <person name="Claudel C."/>
            <person name="Donnadieu C."/>
            <person name="Faraut T."/>
            <person name="Fievet G."/>
            <person name="Helmstetter N."/>
            <person name="King M."/>
            <person name="Knapp S.J."/>
            <person name="Lai Z."/>
            <person name="Le Paslier M.C."/>
            <person name="Lippi Y."/>
            <person name="Lorenzon L."/>
            <person name="Mandel J.R."/>
            <person name="Marage G."/>
            <person name="Marchand G."/>
            <person name="Marquand E."/>
            <person name="Bret-Mestries E."/>
            <person name="Morien E."/>
            <person name="Nambeesan S."/>
            <person name="Nguyen T."/>
            <person name="Pegot-Espagnet P."/>
            <person name="Pouilly N."/>
            <person name="Raftis F."/>
            <person name="Sallet E."/>
            <person name="Schiex T."/>
            <person name="Thomas J."/>
            <person name="Vandecasteele C."/>
            <person name="Vares D."/>
            <person name="Vear F."/>
            <person name="Vautrin S."/>
            <person name="Crespi M."/>
            <person name="Mangin B."/>
            <person name="Burke J.M."/>
            <person name="Salse J."/>
            <person name="Munos S."/>
            <person name="Vincourt P."/>
            <person name="Rieseberg L.H."/>
            <person name="Langlade N.B."/>
        </authorList>
    </citation>
    <scope>NUCLEOTIDE SEQUENCE [LARGE SCALE GENOMIC DNA]</scope>
    <source>
        <strain evidence="8">cv. SF193</strain>
        <tissue evidence="6">Leaves</tissue>
    </source>
</reference>
<dbReference type="GO" id="GO:0008270">
    <property type="term" value="F:zinc ion binding"/>
    <property type="evidence" value="ECO:0007669"/>
    <property type="project" value="UniProtKB-KW"/>
</dbReference>
<dbReference type="InParanoid" id="A0A251V099"/>
<keyword evidence="2 4" id="KW-0863">Zinc-finger</keyword>
<accession>A0A251V099</accession>
<dbReference type="InterPro" id="IPR013083">
    <property type="entry name" value="Znf_RING/FYVE/PHD"/>
</dbReference>
<dbReference type="PANTHER" id="PTHR47094">
    <property type="entry name" value="ELFLESS, ISOFORM B"/>
    <property type="match status" value="1"/>
</dbReference>
<dbReference type="Pfam" id="PF13639">
    <property type="entry name" value="zf-RING_2"/>
    <property type="match status" value="1"/>
</dbReference>
<dbReference type="InterPro" id="IPR018957">
    <property type="entry name" value="Znf_C3HC4_RING-type"/>
</dbReference>
<evidence type="ECO:0000313" key="7">
    <source>
        <dbReference type="EMBL" id="OTG28402.1"/>
    </source>
</evidence>
<dbReference type="Gene3D" id="3.30.40.10">
    <property type="entry name" value="Zinc/RING finger domain, C3HC4 (zinc finger)"/>
    <property type="match status" value="2"/>
</dbReference>
<dbReference type="EMBL" id="MNCJ02000319">
    <property type="protein sequence ID" value="KAF5810389.1"/>
    <property type="molecule type" value="Genomic_DNA"/>
</dbReference>
<dbReference type="SMART" id="SM00184">
    <property type="entry name" value="RING"/>
    <property type="match status" value="2"/>
</dbReference>
<dbReference type="GO" id="GO:0061630">
    <property type="term" value="F:ubiquitin protein ligase activity"/>
    <property type="evidence" value="ECO:0007669"/>
    <property type="project" value="InterPro"/>
</dbReference>
<evidence type="ECO:0000256" key="1">
    <source>
        <dbReference type="ARBA" id="ARBA00022723"/>
    </source>
</evidence>
<dbReference type="PROSITE" id="PS50089">
    <property type="entry name" value="ZF_RING_2"/>
    <property type="match status" value="2"/>
</dbReference>
<dbReference type="Proteomes" id="UP000215914">
    <property type="component" value="Chromosome 4"/>
</dbReference>
<dbReference type="GO" id="GO:0032183">
    <property type="term" value="F:SUMO binding"/>
    <property type="evidence" value="ECO:0000318"/>
    <property type="project" value="GO_Central"/>
</dbReference>
<evidence type="ECO:0000256" key="4">
    <source>
        <dbReference type="PROSITE-ProRule" id="PRU00175"/>
    </source>
</evidence>
<dbReference type="AlphaFoldDB" id="A0A251V099"/>
<evidence type="ECO:0000256" key="3">
    <source>
        <dbReference type="ARBA" id="ARBA00022833"/>
    </source>
</evidence>
<evidence type="ECO:0000313" key="8">
    <source>
        <dbReference type="Proteomes" id="UP000215914"/>
    </source>
</evidence>
<protein>
    <submittedName>
        <fullName evidence="7">Putative zinc finger, RING/FYVE/PHD-type</fullName>
    </submittedName>
    <submittedName>
        <fullName evidence="6">Transcription factor interactor and regulator LIM family</fullName>
    </submittedName>
</protein>